<keyword evidence="5 7" id="KW-1133">Transmembrane helix</keyword>
<keyword evidence="4" id="KW-1278">Translocase</keyword>
<feature type="transmembrane region" description="Helical" evidence="7">
    <location>
        <begin position="43"/>
        <end position="64"/>
    </location>
</feature>
<keyword evidence="3 7" id="KW-0812">Transmembrane</keyword>
<feature type="transmembrane region" description="Helical" evidence="7">
    <location>
        <begin position="76"/>
        <end position="99"/>
    </location>
</feature>
<feature type="transmembrane region" description="Helical" evidence="7">
    <location>
        <begin position="19"/>
        <end position="37"/>
    </location>
</feature>
<comment type="caution">
    <text evidence="8">The sequence shown here is derived from an EMBL/GenBank/DDBJ whole genome shotgun (WGS) entry which is preliminary data.</text>
</comment>
<comment type="subcellular location">
    <subcellularLocation>
        <location evidence="1">Endomembrane system</location>
        <topology evidence="1">Multi-pass membrane protein</topology>
    </subcellularLocation>
</comment>
<dbReference type="Pfam" id="PF02508">
    <property type="entry name" value="Rnf-Nqr"/>
    <property type="match status" value="1"/>
</dbReference>
<evidence type="ECO:0000256" key="1">
    <source>
        <dbReference type="ARBA" id="ARBA00004127"/>
    </source>
</evidence>
<dbReference type="InterPro" id="IPR003667">
    <property type="entry name" value="NqrDE/RnfAE"/>
</dbReference>
<keyword evidence="2" id="KW-0813">Transport</keyword>
<evidence type="ECO:0008006" key="10">
    <source>
        <dbReference type="Google" id="ProtNLM"/>
    </source>
</evidence>
<evidence type="ECO:0000313" key="8">
    <source>
        <dbReference type="EMBL" id="MBY4797268.1"/>
    </source>
</evidence>
<evidence type="ECO:0000256" key="5">
    <source>
        <dbReference type="ARBA" id="ARBA00022989"/>
    </source>
</evidence>
<dbReference type="EMBL" id="JAIMFO010000005">
    <property type="protein sequence ID" value="MBY4797268.1"/>
    <property type="molecule type" value="Genomic_DNA"/>
</dbReference>
<keyword evidence="9" id="KW-1185">Reference proteome</keyword>
<feature type="transmembrane region" description="Helical" evidence="7">
    <location>
        <begin position="142"/>
        <end position="161"/>
    </location>
</feature>
<protein>
    <recommendedName>
        <fullName evidence="10">MFS transporter</fullName>
    </recommendedName>
</protein>
<evidence type="ECO:0000256" key="2">
    <source>
        <dbReference type="ARBA" id="ARBA00022448"/>
    </source>
</evidence>
<accession>A0ABS7MIS1</accession>
<feature type="transmembrane region" description="Helical" evidence="7">
    <location>
        <begin position="196"/>
        <end position="216"/>
    </location>
</feature>
<evidence type="ECO:0000256" key="6">
    <source>
        <dbReference type="ARBA" id="ARBA00023136"/>
    </source>
</evidence>
<proteinExistence type="predicted"/>
<evidence type="ECO:0000256" key="3">
    <source>
        <dbReference type="ARBA" id="ARBA00022692"/>
    </source>
</evidence>
<evidence type="ECO:0000313" key="9">
    <source>
        <dbReference type="Proteomes" id="UP000700908"/>
    </source>
</evidence>
<gene>
    <name evidence="8" type="ORF">K6V98_02665</name>
</gene>
<keyword evidence="6 7" id="KW-0472">Membrane</keyword>
<organism evidence="8 9">
    <name type="scientific">Collinsella ureilytica</name>
    <dbReference type="NCBI Taxonomy" id="2869515"/>
    <lineage>
        <taxon>Bacteria</taxon>
        <taxon>Bacillati</taxon>
        <taxon>Actinomycetota</taxon>
        <taxon>Coriobacteriia</taxon>
        <taxon>Coriobacteriales</taxon>
        <taxon>Coriobacteriaceae</taxon>
        <taxon>Collinsella</taxon>
    </lineage>
</organism>
<sequence>MALHPDLVAQQDRRIAELVYSRAFLIVAGALPGVAVARSLETGLAIGAVSAIAIVSAALIAPCADRIAGRTARLAIGLMINAALMVLVGFAVRIMVPAIYRDLGFYLPLCAASGMASVFLAQREFVPGQIEHDPDTTSLNRLSFADACIAALGSLVSLALAGALSGLLATGVVAGIEVPFLMAAPLSIFAKPAGSYLILAAIAALIQAVCPGKTHVQGGDRA</sequence>
<evidence type="ECO:0000256" key="7">
    <source>
        <dbReference type="SAM" id="Phobius"/>
    </source>
</evidence>
<feature type="transmembrane region" description="Helical" evidence="7">
    <location>
        <begin position="167"/>
        <end position="189"/>
    </location>
</feature>
<dbReference type="Proteomes" id="UP000700908">
    <property type="component" value="Unassembled WGS sequence"/>
</dbReference>
<evidence type="ECO:0000256" key="4">
    <source>
        <dbReference type="ARBA" id="ARBA00022967"/>
    </source>
</evidence>
<name>A0ABS7MIS1_9ACTN</name>
<dbReference type="RefSeq" id="WP_222199039.1">
    <property type="nucleotide sequence ID" value="NZ_JAIMFO010000005.1"/>
</dbReference>
<feature type="transmembrane region" description="Helical" evidence="7">
    <location>
        <begin position="105"/>
        <end position="121"/>
    </location>
</feature>
<reference evidence="8 9" key="1">
    <citation type="submission" date="2021-08" db="EMBL/GenBank/DDBJ databases">
        <title>Collinsella faecalis sp. nov. isolated from swine faeces.</title>
        <authorList>
            <person name="Oh B.S."/>
            <person name="Lee J.H."/>
        </authorList>
    </citation>
    <scope>NUCLEOTIDE SEQUENCE [LARGE SCALE GENOMIC DNA]</scope>
    <source>
        <strain evidence="8 9">AGMB00827</strain>
    </source>
</reference>